<name>A0ABQ4G7C0_9ACTN</name>
<keyword evidence="1" id="KW-0812">Transmembrane</keyword>
<organism evidence="2 3">
    <name type="scientific">Microbispora corallina</name>
    <dbReference type="NCBI Taxonomy" id="83302"/>
    <lineage>
        <taxon>Bacteria</taxon>
        <taxon>Bacillati</taxon>
        <taxon>Actinomycetota</taxon>
        <taxon>Actinomycetes</taxon>
        <taxon>Streptosporangiales</taxon>
        <taxon>Streptosporangiaceae</taxon>
        <taxon>Microbispora</taxon>
    </lineage>
</organism>
<evidence type="ECO:0000256" key="1">
    <source>
        <dbReference type="SAM" id="Phobius"/>
    </source>
</evidence>
<sequence>MPGMTTSTRQVVRTVWAFLPLASTGYLAPLVFMYAAIRIRSISLYLATGFYTTVAVTEFVTDSASVGTYQHTAWVPTGIWAWRENWASAGPT</sequence>
<keyword evidence="1" id="KW-1133">Transmembrane helix</keyword>
<keyword evidence="3" id="KW-1185">Reference proteome</keyword>
<dbReference type="Proteomes" id="UP000603904">
    <property type="component" value="Unassembled WGS sequence"/>
</dbReference>
<accession>A0ABQ4G7C0</accession>
<dbReference type="EMBL" id="BOOC01000034">
    <property type="protein sequence ID" value="GIH42977.1"/>
    <property type="molecule type" value="Genomic_DNA"/>
</dbReference>
<protein>
    <submittedName>
        <fullName evidence="2">Uncharacterized protein</fullName>
    </submittedName>
</protein>
<evidence type="ECO:0000313" key="3">
    <source>
        <dbReference type="Proteomes" id="UP000603904"/>
    </source>
</evidence>
<proteinExistence type="predicted"/>
<gene>
    <name evidence="2" type="ORF">Mco01_59770</name>
</gene>
<feature type="transmembrane region" description="Helical" evidence="1">
    <location>
        <begin position="15"/>
        <end position="37"/>
    </location>
</feature>
<evidence type="ECO:0000313" key="2">
    <source>
        <dbReference type="EMBL" id="GIH42977.1"/>
    </source>
</evidence>
<keyword evidence="1" id="KW-0472">Membrane</keyword>
<reference evidence="2 3" key="1">
    <citation type="submission" date="2021-01" db="EMBL/GenBank/DDBJ databases">
        <title>Whole genome shotgun sequence of Microbispora corallina NBRC 16416.</title>
        <authorList>
            <person name="Komaki H."/>
            <person name="Tamura T."/>
        </authorList>
    </citation>
    <scope>NUCLEOTIDE SEQUENCE [LARGE SCALE GENOMIC DNA]</scope>
    <source>
        <strain evidence="2 3">NBRC 16416</strain>
    </source>
</reference>
<comment type="caution">
    <text evidence="2">The sequence shown here is derived from an EMBL/GenBank/DDBJ whole genome shotgun (WGS) entry which is preliminary data.</text>
</comment>